<proteinExistence type="predicted"/>
<evidence type="ECO:0000313" key="3">
    <source>
        <dbReference type="Proteomes" id="UP000054270"/>
    </source>
</evidence>
<keyword evidence="3" id="KW-1185">Reference proteome</keyword>
<dbReference type="Proteomes" id="UP000054270">
    <property type="component" value="Unassembled WGS sequence"/>
</dbReference>
<dbReference type="OMA" id="YSIRVYL"/>
<organism evidence="2 3">
    <name type="scientific">Hypholoma sublateritium (strain FD-334 SS-4)</name>
    <dbReference type="NCBI Taxonomy" id="945553"/>
    <lineage>
        <taxon>Eukaryota</taxon>
        <taxon>Fungi</taxon>
        <taxon>Dikarya</taxon>
        <taxon>Basidiomycota</taxon>
        <taxon>Agaricomycotina</taxon>
        <taxon>Agaricomycetes</taxon>
        <taxon>Agaricomycetidae</taxon>
        <taxon>Agaricales</taxon>
        <taxon>Agaricineae</taxon>
        <taxon>Strophariaceae</taxon>
        <taxon>Hypholoma</taxon>
    </lineage>
</organism>
<dbReference type="STRING" id="945553.A0A0D2PH18"/>
<dbReference type="GO" id="GO:0016559">
    <property type="term" value="P:peroxisome fission"/>
    <property type="evidence" value="ECO:0007669"/>
    <property type="project" value="TreeGrafter"/>
</dbReference>
<feature type="compositionally biased region" description="Polar residues" evidence="1">
    <location>
        <begin position="23"/>
        <end position="38"/>
    </location>
</feature>
<evidence type="ECO:0000313" key="2">
    <source>
        <dbReference type="EMBL" id="KJA30124.1"/>
    </source>
</evidence>
<evidence type="ECO:0000256" key="1">
    <source>
        <dbReference type="SAM" id="MobiDB-lite"/>
    </source>
</evidence>
<dbReference type="GO" id="GO:0005778">
    <property type="term" value="C:peroxisomal membrane"/>
    <property type="evidence" value="ECO:0007669"/>
    <property type="project" value="TreeGrafter"/>
</dbReference>
<feature type="compositionally biased region" description="Polar residues" evidence="1">
    <location>
        <begin position="1"/>
        <end position="11"/>
    </location>
</feature>
<dbReference type="PANTHER" id="PTHR12652">
    <property type="entry name" value="PEROXISOMAL BIOGENESIS FACTOR 11"/>
    <property type="match status" value="1"/>
</dbReference>
<name>A0A0D2PH18_HYPSF</name>
<dbReference type="AlphaFoldDB" id="A0A0D2PH18"/>
<sequence>MSSISFPNDSSRPGDSHHADQFYTPSFDNSSFQMNPLSSHPPRTPRTSMHASSSNHYSSSIYEEKTEVEVNVAVDVDDIELDPEEDGTKALEKRVRREEVWREMFLTSNGRDKAFKLMQYSIRLALALHFALTSSRLLRRPTRPPWETGLIKRLTSTADGFSFARKLMLLFNWLQPLTQILAQQSVPFSAEVSTEKARKVQKPFLQTLLYAPPPVLLELANGISDDIYTWSRLGLLGKRVGEHAGRFSDWCWFLGTLVGLVENGVERQMIGGLQSEVEGRLYKESMTGATAASKPKASKLDEKELSRLRTQDHWLQITRAKLLMDLIFVSYDLFHLRRARDTVKAFAGLSSAILSSAKIYDRHKGALLKSLMPSSS</sequence>
<feature type="region of interest" description="Disordered" evidence="1">
    <location>
        <begin position="1"/>
        <end position="60"/>
    </location>
</feature>
<dbReference type="OrthoDB" id="411017at2759"/>
<protein>
    <submittedName>
        <fullName evidence="2">Uncharacterized protein</fullName>
    </submittedName>
</protein>
<feature type="compositionally biased region" description="Low complexity" evidence="1">
    <location>
        <begin position="48"/>
        <end position="60"/>
    </location>
</feature>
<dbReference type="PANTHER" id="PTHR12652:SF19">
    <property type="entry name" value="PEROXISOMAL BIOGENESIS FACTOR 11"/>
    <property type="match status" value="1"/>
</dbReference>
<accession>A0A0D2PH18</accession>
<reference evidence="3" key="1">
    <citation type="submission" date="2014-04" db="EMBL/GenBank/DDBJ databases">
        <title>Evolutionary Origins and Diversification of the Mycorrhizal Mutualists.</title>
        <authorList>
            <consortium name="DOE Joint Genome Institute"/>
            <consortium name="Mycorrhizal Genomics Consortium"/>
            <person name="Kohler A."/>
            <person name="Kuo A."/>
            <person name="Nagy L.G."/>
            <person name="Floudas D."/>
            <person name="Copeland A."/>
            <person name="Barry K.W."/>
            <person name="Cichocki N."/>
            <person name="Veneault-Fourrey C."/>
            <person name="LaButti K."/>
            <person name="Lindquist E.A."/>
            <person name="Lipzen A."/>
            <person name="Lundell T."/>
            <person name="Morin E."/>
            <person name="Murat C."/>
            <person name="Riley R."/>
            <person name="Ohm R."/>
            <person name="Sun H."/>
            <person name="Tunlid A."/>
            <person name="Henrissat B."/>
            <person name="Grigoriev I.V."/>
            <person name="Hibbett D.S."/>
            <person name="Martin F."/>
        </authorList>
    </citation>
    <scope>NUCLEOTIDE SEQUENCE [LARGE SCALE GENOMIC DNA]</scope>
    <source>
        <strain evidence="3">FD-334 SS-4</strain>
    </source>
</reference>
<dbReference type="EMBL" id="KN817518">
    <property type="protein sequence ID" value="KJA30124.1"/>
    <property type="molecule type" value="Genomic_DNA"/>
</dbReference>
<gene>
    <name evidence="2" type="ORF">HYPSUDRAFT_196394</name>
</gene>